<evidence type="ECO:0000256" key="2">
    <source>
        <dbReference type="SAM" id="Phobius"/>
    </source>
</evidence>
<feature type="transmembrane region" description="Helical" evidence="2">
    <location>
        <begin position="80"/>
        <end position="101"/>
    </location>
</feature>
<keyword evidence="2" id="KW-0472">Membrane</keyword>
<protein>
    <submittedName>
        <fullName evidence="3">Uncharacterized protein</fullName>
    </submittedName>
</protein>
<evidence type="ECO:0000256" key="1">
    <source>
        <dbReference type="SAM" id="MobiDB-lite"/>
    </source>
</evidence>
<reference evidence="3 4" key="1">
    <citation type="submission" date="2020-12" db="EMBL/GenBank/DDBJ databases">
        <title>Effect of drift, selection, and recombination on the evolution of hybrid genomes in Candida yeast pathogens.</title>
        <authorList>
            <person name="Mixao V."/>
            <person name="Ksiezopolska E."/>
            <person name="Saus E."/>
            <person name="Boekhout T."/>
            <person name="Gacser A."/>
            <person name="Gabaldon T."/>
        </authorList>
    </citation>
    <scope>NUCLEOTIDE SEQUENCE [LARGE SCALE GENOMIC DNA]</scope>
    <source>
        <strain evidence="3 4">BP57</strain>
    </source>
</reference>
<gene>
    <name evidence="3" type="ORF">I9W82_001860</name>
</gene>
<feature type="region of interest" description="Disordered" evidence="1">
    <location>
        <begin position="355"/>
        <end position="378"/>
    </location>
</feature>
<accession>A0A8H7ZDS6</accession>
<comment type="caution">
    <text evidence="3">The sequence shown here is derived from an EMBL/GenBank/DDBJ whole genome shotgun (WGS) entry which is preliminary data.</text>
</comment>
<proteinExistence type="predicted"/>
<feature type="compositionally biased region" description="Low complexity" evidence="1">
    <location>
        <begin position="355"/>
        <end position="376"/>
    </location>
</feature>
<dbReference type="OrthoDB" id="10687174at2759"/>
<evidence type="ECO:0000313" key="4">
    <source>
        <dbReference type="Proteomes" id="UP000669133"/>
    </source>
</evidence>
<name>A0A8H7ZDS6_9ASCO</name>
<keyword evidence="2" id="KW-0812">Transmembrane</keyword>
<evidence type="ECO:0000313" key="3">
    <source>
        <dbReference type="EMBL" id="KAG5419980.1"/>
    </source>
</evidence>
<dbReference type="Proteomes" id="UP000669133">
    <property type="component" value="Unassembled WGS sequence"/>
</dbReference>
<sequence length="479" mass="52479">MLQHFQRCFISPLKLGLSPPHQIGYNLHNKPSIESSLSPPQLRVHDLVKEYNNLTHAKPRTWNNHLFEYRQVDEAKSMPYVFGFILASILILVAIKVLGWVGSQRGSDWANTESGLNVLSLETDPSCEIVDLIQSSTFSEIVEQTLADKIQSPRLTTITGTDGMNYSDESEEDVKGDKNCVTLLARGENGFANGVKEVTSEDKMCDYLVAKPLTTTTTGDIVQTKSISPFAAVSETASTKEGQSQRPKKYIPLLFDKVVTEVTSTAGGSITIDSSFSKSSYSPLECIQQEPLTPDYIDLQLGSTIKYPNGVDIAAAGASELDISEISHNSDFASSPSNQYLQLWDSQPLLMNSTSSSSSSSFVSQPGSSSSYLKSSGNKGRSFNFEFDIGGRTPSRRLASLSPSMMMLRGGSIEEDDEGEGIRNDDAEQEKHKTDDDLNDVSQYTISDGISPLPKGQSNSNGTLHHNKFDFEPPIYAEY</sequence>
<dbReference type="RefSeq" id="XP_067549096.1">
    <property type="nucleotide sequence ID" value="XM_067690652.1"/>
</dbReference>
<keyword evidence="2" id="KW-1133">Transmembrane helix</keyword>
<keyword evidence="4" id="KW-1185">Reference proteome</keyword>
<feature type="compositionally biased region" description="Basic and acidic residues" evidence="1">
    <location>
        <begin position="420"/>
        <end position="436"/>
    </location>
</feature>
<dbReference type="EMBL" id="JAEOAQ010000002">
    <property type="protein sequence ID" value="KAG5419980.1"/>
    <property type="molecule type" value="Genomic_DNA"/>
</dbReference>
<organism evidence="3 4">
    <name type="scientific">Candida metapsilosis</name>
    <dbReference type="NCBI Taxonomy" id="273372"/>
    <lineage>
        <taxon>Eukaryota</taxon>
        <taxon>Fungi</taxon>
        <taxon>Dikarya</taxon>
        <taxon>Ascomycota</taxon>
        <taxon>Saccharomycotina</taxon>
        <taxon>Pichiomycetes</taxon>
        <taxon>Debaryomycetaceae</taxon>
        <taxon>Candida/Lodderomyces clade</taxon>
        <taxon>Candida</taxon>
    </lineage>
</organism>
<dbReference type="GeneID" id="93650489"/>
<feature type="region of interest" description="Disordered" evidence="1">
    <location>
        <begin position="411"/>
        <end position="479"/>
    </location>
</feature>
<dbReference type="AlphaFoldDB" id="A0A8H7ZDS6"/>